<proteinExistence type="predicted"/>
<accession>A0A1M6BY54</accession>
<name>A0A1M6BY54_9BACT</name>
<reference evidence="1 2" key="1">
    <citation type="submission" date="2016-11" db="EMBL/GenBank/DDBJ databases">
        <authorList>
            <person name="Jaros S."/>
            <person name="Januszkiewicz K."/>
            <person name="Wedrychowicz H."/>
        </authorList>
    </citation>
    <scope>NUCLEOTIDE SEQUENCE [LARGE SCALE GENOMIC DNA]</scope>
    <source>
        <strain evidence="1 2">DSM 27063</strain>
    </source>
</reference>
<organism evidence="1 2">
    <name type="scientific">Tangfeifania diversioriginum</name>
    <dbReference type="NCBI Taxonomy" id="1168035"/>
    <lineage>
        <taxon>Bacteria</taxon>
        <taxon>Pseudomonadati</taxon>
        <taxon>Bacteroidota</taxon>
        <taxon>Bacteroidia</taxon>
        <taxon>Marinilabiliales</taxon>
        <taxon>Prolixibacteraceae</taxon>
        <taxon>Tangfeifania</taxon>
    </lineage>
</organism>
<dbReference type="EMBL" id="FQZE01000003">
    <property type="protein sequence ID" value="SHI53454.1"/>
    <property type="molecule type" value="Genomic_DNA"/>
</dbReference>
<sequence length="35" mass="3767">MGCGKAEGIGLLICLVIIYKKKGLVAEYATILQKK</sequence>
<evidence type="ECO:0000313" key="1">
    <source>
        <dbReference type="EMBL" id="SHI53454.1"/>
    </source>
</evidence>
<dbReference type="STRING" id="1168035.SAMN05444280_10366"/>
<protein>
    <submittedName>
        <fullName evidence="1">Uncharacterized protein</fullName>
    </submittedName>
</protein>
<gene>
    <name evidence="1" type="ORF">SAMN05444280_10366</name>
</gene>
<keyword evidence="2" id="KW-1185">Reference proteome</keyword>
<dbReference type="Proteomes" id="UP000184050">
    <property type="component" value="Unassembled WGS sequence"/>
</dbReference>
<evidence type="ECO:0000313" key="2">
    <source>
        <dbReference type="Proteomes" id="UP000184050"/>
    </source>
</evidence>
<dbReference type="AlphaFoldDB" id="A0A1M6BY54"/>